<reference evidence="2" key="1">
    <citation type="submission" date="2020-04" db="EMBL/GenBank/DDBJ databases">
        <title>Analysis of mating type loci in Filobasidium floriforme.</title>
        <authorList>
            <person name="Nowrousian M."/>
        </authorList>
    </citation>
    <scope>NUCLEOTIDE SEQUENCE</scope>
    <source>
        <strain evidence="2">CBS 6242</strain>
    </source>
</reference>
<dbReference type="PANTHER" id="PTHR10073:SF47">
    <property type="entry name" value="DNA MISMATCH REPAIR PROTEIN MLH3"/>
    <property type="match status" value="1"/>
</dbReference>
<dbReference type="InterPro" id="IPR038973">
    <property type="entry name" value="MutL/Mlh/Pms-like"/>
</dbReference>
<dbReference type="PANTHER" id="PTHR10073">
    <property type="entry name" value="DNA MISMATCH REPAIR PROTEIN MLH, PMS, MUTL"/>
    <property type="match status" value="1"/>
</dbReference>
<dbReference type="GO" id="GO:0032300">
    <property type="term" value="C:mismatch repair complex"/>
    <property type="evidence" value="ECO:0007669"/>
    <property type="project" value="InterPro"/>
</dbReference>
<dbReference type="OrthoDB" id="429932at2759"/>
<evidence type="ECO:0000313" key="3">
    <source>
        <dbReference type="Proteomes" id="UP000812966"/>
    </source>
</evidence>
<dbReference type="GO" id="GO:0016887">
    <property type="term" value="F:ATP hydrolysis activity"/>
    <property type="evidence" value="ECO:0007669"/>
    <property type="project" value="InterPro"/>
</dbReference>
<dbReference type="InterPro" id="IPR036890">
    <property type="entry name" value="HATPase_C_sf"/>
</dbReference>
<protein>
    <submittedName>
        <fullName evidence="2">Uncharacterized protein</fullName>
    </submittedName>
</protein>
<proteinExistence type="inferred from homology"/>
<dbReference type="GO" id="GO:0006298">
    <property type="term" value="P:mismatch repair"/>
    <property type="evidence" value="ECO:0007669"/>
    <property type="project" value="InterPro"/>
</dbReference>
<gene>
    <name evidence="2" type="ORF">FFLO_06943</name>
</gene>
<accession>A0A8K0JFW6</accession>
<dbReference type="Gene3D" id="3.30.565.10">
    <property type="entry name" value="Histidine kinase-like ATPase, C-terminal domain"/>
    <property type="match status" value="1"/>
</dbReference>
<dbReference type="EMBL" id="JABELV010000291">
    <property type="protein sequence ID" value="KAG7527432.1"/>
    <property type="molecule type" value="Genomic_DNA"/>
</dbReference>
<keyword evidence="3" id="KW-1185">Reference proteome</keyword>
<dbReference type="GO" id="GO:0140664">
    <property type="term" value="F:ATP-dependent DNA damage sensor activity"/>
    <property type="evidence" value="ECO:0007669"/>
    <property type="project" value="InterPro"/>
</dbReference>
<sequence length="137" mass="14939">MSLQQLPDPLVAQLRSNLNITSLACALRELVQNALDAGATRIDCWVDPATWSVKVSDNGTGISRHDLERVGVRYATSKARGKSELVPANTFGFRGEGSSPHISSSQRIFDPDPSLSCVCSYCILTTDRRGRNRFATV</sequence>
<evidence type="ECO:0000313" key="2">
    <source>
        <dbReference type="EMBL" id="KAG7527432.1"/>
    </source>
</evidence>
<comment type="caution">
    <text evidence="2">The sequence shown here is derived from an EMBL/GenBank/DDBJ whole genome shotgun (WGS) entry which is preliminary data.</text>
</comment>
<evidence type="ECO:0000256" key="1">
    <source>
        <dbReference type="ARBA" id="ARBA00006082"/>
    </source>
</evidence>
<dbReference type="Pfam" id="PF13589">
    <property type="entry name" value="HATPase_c_3"/>
    <property type="match status" value="1"/>
</dbReference>
<comment type="similarity">
    <text evidence="1">Belongs to the DNA mismatch repair MutL/HexB family.</text>
</comment>
<dbReference type="AlphaFoldDB" id="A0A8K0JFW6"/>
<dbReference type="SUPFAM" id="SSF55874">
    <property type="entry name" value="ATPase domain of HSP90 chaperone/DNA topoisomerase II/histidine kinase"/>
    <property type="match status" value="1"/>
</dbReference>
<name>A0A8K0JFW6_9TREE</name>
<dbReference type="Proteomes" id="UP000812966">
    <property type="component" value="Unassembled WGS sequence"/>
</dbReference>
<organism evidence="2 3">
    <name type="scientific">Filobasidium floriforme</name>
    <dbReference type="NCBI Taxonomy" id="5210"/>
    <lineage>
        <taxon>Eukaryota</taxon>
        <taxon>Fungi</taxon>
        <taxon>Dikarya</taxon>
        <taxon>Basidiomycota</taxon>
        <taxon>Agaricomycotina</taxon>
        <taxon>Tremellomycetes</taxon>
        <taxon>Filobasidiales</taxon>
        <taxon>Filobasidiaceae</taxon>
        <taxon>Filobasidium</taxon>
    </lineage>
</organism>